<dbReference type="PROSITE" id="PS00595">
    <property type="entry name" value="AA_TRANSFER_CLASS_5"/>
    <property type="match status" value="1"/>
</dbReference>
<comment type="caution">
    <text evidence="10">The sequence shown here is derived from an EMBL/GenBank/DDBJ whole genome shotgun (WGS) entry which is preliminary data.</text>
</comment>
<comment type="catalytic activity">
    <reaction evidence="6 8">
        <text>(sulfur carrier)-H + L-cysteine = (sulfur carrier)-SH + L-alanine</text>
        <dbReference type="Rhea" id="RHEA:43892"/>
        <dbReference type="Rhea" id="RHEA-COMP:14737"/>
        <dbReference type="Rhea" id="RHEA-COMP:14739"/>
        <dbReference type="ChEBI" id="CHEBI:29917"/>
        <dbReference type="ChEBI" id="CHEBI:35235"/>
        <dbReference type="ChEBI" id="CHEBI:57972"/>
        <dbReference type="ChEBI" id="CHEBI:64428"/>
        <dbReference type="EC" id="2.8.1.7"/>
    </reaction>
</comment>
<dbReference type="Gene3D" id="3.90.1150.10">
    <property type="entry name" value="Aspartate Aminotransferase, domain 1"/>
    <property type="match status" value="1"/>
</dbReference>
<dbReference type="PANTHER" id="PTHR43586">
    <property type="entry name" value="CYSTEINE DESULFURASE"/>
    <property type="match status" value="1"/>
</dbReference>
<evidence type="ECO:0000256" key="5">
    <source>
        <dbReference type="ARBA" id="ARBA00022898"/>
    </source>
</evidence>
<evidence type="ECO:0000313" key="10">
    <source>
        <dbReference type="EMBL" id="MQN08592.1"/>
    </source>
</evidence>
<sequence length="410" mass="45862">MYDINQVRADFPILSRKVYDKPLVYLDNAATTQKPLCVLDAMRDEYLNVNANVHRGVHYLSQQATDLHEAARETVRKFINAPKVEEVIFTRGTTESLNLVVSSFCDAFMSEGDEVIISTMEHHSNIVPWQLQAVKKGIAIRVIPINDKGEINLDEFANLFTERTKIVSIAQVSNVLGTVNPVKEMIKIAHEHDVPVMVDGAQSTPHFAVDVQDMDCDFFAFSGHKIYGPTGIGVLYGKEEWLDKLPPYQGGGEMIESVSFEKTTFEKLPFKFEAGTPDYVATHGLAKAIDYVSALGMDNIAKHEQELTHYCMEQMRTIDGIRLFGEQEGKDAVVSFLVGDIHHMDMGTLLDRLGIAVRTGHHCAQPLMDRYGILGTVRASFALYNTKEEIDALVAGVKRVAMMFLKIKTF</sequence>
<comment type="cofactor">
    <cofactor evidence="1 7">
        <name>pyridoxal 5'-phosphate</name>
        <dbReference type="ChEBI" id="CHEBI:597326"/>
    </cofactor>
</comment>
<comment type="function">
    <text evidence="2 8">Catalyzes the removal of elemental sulfur and selenium atoms from L-cysteine, L-cystine, L-selenocysteine, and L-selenocystine to produce L-alanine.</text>
</comment>
<dbReference type="InterPro" id="IPR020578">
    <property type="entry name" value="Aminotrans_V_PyrdxlP_BS"/>
</dbReference>
<dbReference type="PANTHER" id="PTHR43586:SF8">
    <property type="entry name" value="CYSTEINE DESULFURASE 1, CHLOROPLASTIC"/>
    <property type="match status" value="1"/>
</dbReference>
<feature type="domain" description="Aminotransferase class V" evidence="9">
    <location>
        <begin position="24"/>
        <end position="393"/>
    </location>
</feature>
<evidence type="ECO:0000256" key="8">
    <source>
        <dbReference type="RuleBase" id="RU004506"/>
    </source>
</evidence>
<dbReference type="InterPro" id="IPR000192">
    <property type="entry name" value="Aminotrans_V_dom"/>
</dbReference>
<dbReference type="InterPro" id="IPR015424">
    <property type="entry name" value="PyrdxlP-dep_Trfase"/>
</dbReference>
<comment type="similarity">
    <text evidence="3 8">Belongs to the class-V pyridoxal-phosphate-dependent aminotransferase family. Csd subfamily.</text>
</comment>
<dbReference type="EMBL" id="VZCY01000010">
    <property type="protein sequence ID" value="MQN08592.1"/>
    <property type="molecule type" value="Genomic_DNA"/>
</dbReference>
<dbReference type="InterPro" id="IPR010970">
    <property type="entry name" value="Cys_dSase_SufS"/>
</dbReference>
<protein>
    <recommendedName>
        <fullName evidence="8">Cysteine desulfurase</fullName>
        <ecNumber evidence="8">2.8.1.7</ecNumber>
    </recommendedName>
</protein>
<proteinExistence type="inferred from homology"/>
<evidence type="ECO:0000313" key="11">
    <source>
        <dbReference type="Proteomes" id="UP000406735"/>
    </source>
</evidence>
<accession>A0A6A7VUQ3</accession>
<evidence type="ECO:0000256" key="7">
    <source>
        <dbReference type="RuleBase" id="RU004504"/>
    </source>
</evidence>
<dbReference type="SUPFAM" id="SSF53383">
    <property type="entry name" value="PLP-dependent transferases"/>
    <property type="match status" value="1"/>
</dbReference>
<dbReference type="Proteomes" id="UP000406735">
    <property type="component" value="Unassembled WGS sequence"/>
</dbReference>
<dbReference type="InterPro" id="IPR015421">
    <property type="entry name" value="PyrdxlP-dep_Trfase_major"/>
</dbReference>
<evidence type="ECO:0000256" key="1">
    <source>
        <dbReference type="ARBA" id="ARBA00001933"/>
    </source>
</evidence>
<dbReference type="GO" id="GO:0030170">
    <property type="term" value="F:pyridoxal phosphate binding"/>
    <property type="evidence" value="ECO:0007669"/>
    <property type="project" value="UniProtKB-UniRule"/>
</dbReference>
<dbReference type="Pfam" id="PF00266">
    <property type="entry name" value="Aminotran_5"/>
    <property type="match status" value="1"/>
</dbReference>
<dbReference type="Gene3D" id="3.40.640.10">
    <property type="entry name" value="Type I PLP-dependent aspartate aminotransferase-like (Major domain)"/>
    <property type="match status" value="1"/>
</dbReference>
<dbReference type="CDD" id="cd06453">
    <property type="entry name" value="SufS_like"/>
    <property type="match status" value="1"/>
</dbReference>
<dbReference type="RefSeq" id="WP_153079424.1">
    <property type="nucleotide sequence ID" value="NZ_VZAU01000078.1"/>
</dbReference>
<dbReference type="EC" id="2.8.1.7" evidence="8"/>
<evidence type="ECO:0000259" key="9">
    <source>
        <dbReference type="Pfam" id="PF00266"/>
    </source>
</evidence>
<evidence type="ECO:0000256" key="3">
    <source>
        <dbReference type="ARBA" id="ARBA00010447"/>
    </source>
</evidence>
<dbReference type="AlphaFoldDB" id="A0A6A7VUQ3"/>
<dbReference type="PIRSF" id="PIRSF005572">
    <property type="entry name" value="NifS"/>
    <property type="match status" value="1"/>
</dbReference>
<evidence type="ECO:0000256" key="4">
    <source>
        <dbReference type="ARBA" id="ARBA00022679"/>
    </source>
</evidence>
<name>A0A6A7VUQ3_9BACT</name>
<dbReference type="InterPro" id="IPR015422">
    <property type="entry name" value="PyrdxlP-dep_Trfase_small"/>
</dbReference>
<organism evidence="10 11">
    <name type="scientific">Segatella copri</name>
    <dbReference type="NCBI Taxonomy" id="165179"/>
    <lineage>
        <taxon>Bacteria</taxon>
        <taxon>Pseudomonadati</taxon>
        <taxon>Bacteroidota</taxon>
        <taxon>Bacteroidia</taxon>
        <taxon>Bacteroidales</taxon>
        <taxon>Prevotellaceae</taxon>
        <taxon>Segatella</taxon>
    </lineage>
</organism>
<evidence type="ECO:0000256" key="6">
    <source>
        <dbReference type="ARBA" id="ARBA00050776"/>
    </source>
</evidence>
<keyword evidence="4 8" id="KW-0808">Transferase</keyword>
<dbReference type="GO" id="GO:0031071">
    <property type="term" value="F:cysteine desulfurase activity"/>
    <property type="evidence" value="ECO:0007669"/>
    <property type="project" value="UniProtKB-UniRule"/>
</dbReference>
<dbReference type="InterPro" id="IPR016454">
    <property type="entry name" value="Cysteine_dSase"/>
</dbReference>
<reference evidence="10 11" key="1">
    <citation type="submission" date="2019-09" db="EMBL/GenBank/DDBJ databases">
        <title>Distinct polysaccharide growth profiles of human intestinal Prevotella copri isolates.</title>
        <authorList>
            <person name="Fehlner-Peach H."/>
            <person name="Magnabosco C."/>
            <person name="Raghavan V."/>
            <person name="Scher J.U."/>
            <person name="Tett A."/>
            <person name="Cox L.M."/>
            <person name="Gottsegen C."/>
            <person name="Watters A."/>
            <person name="Wiltshire- Gordon J.D."/>
            <person name="Segata N."/>
            <person name="Bonneau R."/>
            <person name="Littman D.R."/>
        </authorList>
    </citation>
    <scope>NUCLEOTIDE SEQUENCE [LARGE SCALE GENOMIC DNA]</scope>
    <source>
        <strain evidence="11">iK21513</strain>
    </source>
</reference>
<dbReference type="NCBIfam" id="TIGR01979">
    <property type="entry name" value="sufS"/>
    <property type="match status" value="1"/>
</dbReference>
<gene>
    <name evidence="10" type="ORF">F7D97_01295</name>
</gene>
<dbReference type="GO" id="GO:0006534">
    <property type="term" value="P:cysteine metabolic process"/>
    <property type="evidence" value="ECO:0007669"/>
    <property type="project" value="UniProtKB-UniRule"/>
</dbReference>
<keyword evidence="5 8" id="KW-0663">Pyridoxal phosphate</keyword>
<evidence type="ECO:0000256" key="2">
    <source>
        <dbReference type="ARBA" id="ARBA00002824"/>
    </source>
</evidence>